<keyword evidence="5" id="KW-0238">DNA-binding</keyword>
<dbReference type="GO" id="GO:0005634">
    <property type="term" value="C:nucleus"/>
    <property type="evidence" value="ECO:0007669"/>
    <property type="project" value="UniProtKB-SubCell"/>
</dbReference>
<dbReference type="GO" id="GO:0008270">
    <property type="term" value="F:zinc ion binding"/>
    <property type="evidence" value="ECO:0007669"/>
    <property type="project" value="InterPro"/>
</dbReference>
<dbReference type="InterPro" id="IPR001138">
    <property type="entry name" value="Zn2Cys6_DnaBD"/>
</dbReference>
<organism evidence="10 11">
    <name type="scientific">Protomyces lactucae-debilis</name>
    <dbReference type="NCBI Taxonomy" id="2754530"/>
    <lineage>
        <taxon>Eukaryota</taxon>
        <taxon>Fungi</taxon>
        <taxon>Dikarya</taxon>
        <taxon>Ascomycota</taxon>
        <taxon>Taphrinomycotina</taxon>
        <taxon>Taphrinomycetes</taxon>
        <taxon>Taphrinales</taxon>
        <taxon>Protomycetaceae</taxon>
        <taxon>Protomyces</taxon>
    </lineage>
</organism>
<dbReference type="InterPro" id="IPR036864">
    <property type="entry name" value="Zn2-C6_fun-type_DNA-bd_sf"/>
</dbReference>
<feature type="region of interest" description="Disordered" evidence="8">
    <location>
        <begin position="1"/>
        <end position="20"/>
    </location>
</feature>
<accession>A0A1Y2FT31</accession>
<dbReference type="Proteomes" id="UP000193685">
    <property type="component" value="Unassembled WGS sequence"/>
</dbReference>
<feature type="compositionally biased region" description="Polar residues" evidence="8">
    <location>
        <begin position="1"/>
        <end position="16"/>
    </location>
</feature>
<dbReference type="Gene3D" id="4.10.240.10">
    <property type="entry name" value="Zn(2)-C6 fungal-type DNA-binding domain"/>
    <property type="match status" value="1"/>
</dbReference>
<proteinExistence type="predicted"/>
<evidence type="ECO:0000256" key="5">
    <source>
        <dbReference type="ARBA" id="ARBA00023125"/>
    </source>
</evidence>
<dbReference type="PANTHER" id="PTHR47782:SF12">
    <property type="entry name" value="ZN(II)2CYS6 TRANSCRIPTION FACTOR (EUROFUNG)"/>
    <property type="match status" value="1"/>
</dbReference>
<dbReference type="GO" id="GO:0000981">
    <property type="term" value="F:DNA-binding transcription factor activity, RNA polymerase II-specific"/>
    <property type="evidence" value="ECO:0007669"/>
    <property type="project" value="InterPro"/>
</dbReference>
<keyword evidence="2" id="KW-0479">Metal-binding</keyword>
<feature type="domain" description="Zn(2)-C6 fungal-type" evidence="9">
    <location>
        <begin position="31"/>
        <end position="61"/>
    </location>
</feature>
<dbReference type="Pfam" id="PF04082">
    <property type="entry name" value="Fungal_trans"/>
    <property type="match status" value="1"/>
</dbReference>
<evidence type="ECO:0000256" key="4">
    <source>
        <dbReference type="ARBA" id="ARBA00023015"/>
    </source>
</evidence>
<evidence type="ECO:0000256" key="6">
    <source>
        <dbReference type="ARBA" id="ARBA00023163"/>
    </source>
</evidence>
<dbReference type="SUPFAM" id="SSF57701">
    <property type="entry name" value="Zn2/Cys6 DNA-binding domain"/>
    <property type="match status" value="1"/>
</dbReference>
<comment type="caution">
    <text evidence="10">The sequence shown here is derived from an EMBL/GenBank/DDBJ whole genome shotgun (WGS) entry which is preliminary data.</text>
</comment>
<keyword evidence="4" id="KW-0805">Transcription regulation</keyword>
<dbReference type="PANTHER" id="PTHR47782">
    <property type="entry name" value="ZN(II)2CYS6 TRANSCRIPTION FACTOR (EUROFUNG)-RELATED"/>
    <property type="match status" value="1"/>
</dbReference>
<dbReference type="AlphaFoldDB" id="A0A1Y2FT31"/>
<evidence type="ECO:0000256" key="7">
    <source>
        <dbReference type="ARBA" id="ARBA00023242"/>
    </source>
</evidence>
<dbReference type="EMBL" id="MCFI01000002">
    <property type="protein sequence ID" value="ORY87161.1"/>
    <property type="molecule type" value="Genomic_DNA"/>
</dbReference>
<keyword evidence="11" id="KW-1185">Reference proteome</keyword>
<dbReference type="RefSeq" id="XP_040728017.1">
    <property type="nucleotide sequence ID" value="XM_040870924.1"/>
</dbReference>
<dbReference type="OrthoDB" id="5319458at2759"/>
<sequence>MDSSVRTAARQPSITSLPAAEKAERKRTLVACNRCRRRRQKCDGGTPSCSACVKSNSRCVIEDPHSNRAYPRGYVSALEARVAQLEEALYSFRPDLAQDHLAIRPQILDGEQIDLNITDVPDFVNLVDSGRLPDSVLDAEAHSSGHAGLSTRADHDERDSLADSVGLLALSASDRARGDHLYIGASSGYAFARVFASTFNAELPNLRRSSLPLSGPYADLRERVRFDDIEPAPIPTPLLAERLTRAYFAHMSWQYPILCNLTFSGYVSSVLQNPTAAPDVELFFVNMVWAIGARLSEAAFGYSERYAAKAFYKSALQHCESVFELDDVRAVQALFLMAIYALQNHAGTSLWRLVGLAMNVAMEQGLHRDVEVKMLKQGKSPADIELRSRIFWSIYALDRSDALFLGRPHRISDDDIDVKLPRDVVHLGHDGSLVDAEVTTGLTMVIHLFKIRRIQSCIQKFCCGLIQQDAASRIREKQALRAQLESWIRTRPHLSEGHHLLGSPMEYHDLLYHNSLFILHRTALHQPELREGNTDIIICCDAASRIIGYFILMQRRNELQFTFYTMHHCFGAGVTLLFCIWSVPPTSLEVLTDLATRIRNCSSLLTAIAQIFPQARPFRDTFESLATAILSQVSMKMPSRTPLDHLDANDPFGLVASMPAVMGGDTDVIYVDMINEIMGETGHFPPFDPGSNYDFDTFGQEHQRHIF</sequence>
<dbReference type="InterPro" id="IPR052202">
    <property type="entry name" value="Yeast_MetPath_Reg"/>
</dbReference>
<evidence type="ECO:0000313" key="11">
    <source>
        <dbReference type="Proteomes" id="UP000193685"/>
    </source>
</evidence>
<evidence type="ECO:0000256" key="1">
    <source>
        <dbReference type="ARBA" id="ARBA00004123"/>
    </source>
</evidence>
<dbReference type="STRING" id="56484.A0A1Y2FT31"/>
<dbReference type="SMART" id="SM00066">
    <property type="entry name" value="GAL4"/>
    <property type="match status" value="1"/>
</dbReference>
<name>A0A1Y2FT31_PROLT</name>
<dbReference type="GO" id="GO:0006351">
    <property type="term" value="P:DNA-templated transcription"/>
    <property type="evidence" value="ECO:0007669"/>
    <property type="project" value="InterPro"/>
</dbReference>
<keyword evidence="3" id="KW-0862">Zinc</keyword>
<evidence type="ECO:0000256" key="2">
    <source>
        <dbReference type="ARBA" id="ARBA00022723"/>
    </source>
</evidence>
<evidence type="ECO:0000313" key="10">
    <source>
        <dbReference type="EMBL" id="ORY87161.1"/>
    </source>
</evidence>
<keyword evidence="6" id="KW-0804">Transcription</keyword>
<dbReference type="Pfam" id="PF00172">
    <property type="entry name" value="Zn_clus"/>
    <property type="match status" value="1"/>
</dbReference>
<dbReference type="OMA" id="RTMLACI"/>
<dbReference type="CDD" id="cd12148">
    <property type="entry name" value="fungal_TF_MHR"/>
    <property type="match status" value="1"/>
</dbReference>
<evidence type="ECO:0000256" key="3">
    <source>
        <dbReference type="ARBA" id="ARBA00022833"/>
    </source>
</evidence>
<reference evidence="10 11" key="1">
    <citation type="submission" date="2016-07" db="EMBL/GenBank/DDBJ databases">
        <title>Pervasive Adenine N6-methylation of Active Genes in Fungi.</title>
        <authorList>
            <consortium name="DOE Joint Genome Institute"/>
            <person name="Mondo S.J."/>
            <person name="Dannebaum R.O."/>
            <person name="Kuo R.C."/>
            <person name="Labutti K."/>
            <person name="Haridas S."/>
            <person name="Kuo A."/>
            <person name="Salamov A."/>
            <person name="Ahrendt S.R."/>
            <person name="Lipzen A."/>
            <person name="Sullivan W."/>
            <person name="Andreopoulos W.B."/>
            <person name="Clum A."/>
            <person name="Lindquist E."/>
            <person name="Daum C."/>
            <person name="Ramamoorthy G.K."/>
            <person name="Gryganskyi A."/>
            <person name="Culley D."/>
            <person name="Magnuson J.K."/>
            <person name="James T.Y."/>
            <person name="O'Malley M.A."/>
            <person name="Stajich J.E."/>
            <person name="Spatafora J.W."/>
            <person name="Visel A."/>
            <person name="Grigoriev I.V."/>
        </authorList>
    </citation>
    <scope>NUCLEOTIDE SEQUENCE [LARGE SCALE GENOMIC DNA]</scope>
    <source>
        <strain evidence="10 11">12-1054</strain>
    </source>
</reference>
<dbReference type="InterPro" id="IPR007219">
    <property type="entry name" value="XnlR_reg_dom"/>
</dbReference>
<evidence type="ECO:0000259" key="9">
    <source>
        <dbReference type="PROSITE" id="PS50048"/>
    </source>
</evidence>
<dbReference type="PROSITE" id="PS50048">
    <property type="entry name" value="ZN2_CY6_FUNGAL_2"/>
    <property type="match status" value="1"/>
</dbReference>
<comment type="subcellular location">
    <subcellularLocation>
        <location evidence="1">Nucleus</location>
    </subcellularLocation>
</comment>
<gene>
    <name evidence="10" type="ORF">BCR37DRAFT_390864</name>
</gene>
<dbReference type="GeneID" id="63787523"/>
<dbReference type="GO" id="GO:0045944">
    <property type="term" value="P:positive regulation of transcription by RNA polymerase II"/>
    <property type="evidence" value="ECO:0007669"/>
    <property type="project" value="TreeGrafter"/>
</dbReference>
<protein>
    <submittedName>
        <fullName evidence="10">Fungal-specific transcription factor domain-domain-containing protein</fullName>
    </submittedName>
</protein>
<evidence type="ECO:0000256" key="8">
    <source>
        <dbReference type="SAM" id="MobiDB-lite"/>
    </source>
</evidence>
<dbReference type="PROSITE" id="PS00463">
    <property type="entry name" value="ZN2_CY6_FUNGAL_1"/>
    <property type="match status" value="1"/>
</dbReference>
<dbReference type="CDD" id="cd00067">
    <property type="entry name" value="GAL4"/>
    <property type="match status" value="1"/>
</dbReference>
<dbReference type="GO" id="GO:0043565">
    <property type="term" value="F:sequence-specific DNA binding"/>
    <property type="evidence" value="ECO:0007669"/>
    <property type="project" value="TreeGrafter"/>
</dbReference>
<keyword evidence="7" id="KW-0539">Nucleus</keyword>
<dbReference type="SMART" id="SM00906">
    <property type="entry name" value="Fungal_trans"/>
    <property type="match status" value="1"/>
</dbReference>